<dbReference type="GeneID" id="64600226"/>
<gene>
    <name evidence="1" type="ORF">HD556DRAFT_1442503</name>
</gene>
<evidence type="ECO:0000313" key="1">
    <source>
        <dbReference type="EMBL" id="KAG1795167.1"/>
    </source>
</evidence>
<accession>A0A9P7ARW7</accession>
<proteinExistence type="predicted"/>
<dbReference type="EMBL" id="JABBWE010000023">
    <property type="protein sequence ID" value="KAG1795167.1"/>
    <property type="molecule type" value="Genomic_DNA"/>
</dbReference>
<name>A0A9P7ARW7_9AGAM</name>
<dbReference type="OrthoDB" id="2679330at2759"/>
<reference evidence="1" key="1">
    <citation type="journal article" date="2020" name="New Phytol.">
        <title>Comparative genomics reveals dynamic genome evolution in host specialist ectomycorrhizal fungi.</title>
        <authorList>
            <person name="Lofgren L.A."/>
            <person name="Nguyen N.H."/>
            <person name="Vilgalys R."/>
            <person name="Ruytinx J."/>
            <person name="Liao H.L."/>
            <person name="Branco S."/>
            <person name="Kuo A."/>
            <person name="LaButti K."/>
            <person name="Lipzen A."/>
            <person name="Andreopoulos W."/>
            <person name="Pangilinan J."/>
            <person name="Riley R."/>
            <person name="Hundley H."/>
            <person name="Na H."/>
            <person name="Barry K."/>
            <person name="Grigoriev I.V."/>
            <person name="Stajich J.E."/>
            <person name="Kennedy P.G."/>
        </authorList>
    </citation>
    <scope>NUCLEOTIDE SEQUENCE</scope>
    <source>
        <strain evidence="1">S12</strain>
    </source>
</reference>
<dbReference type="Proteomes" id="UP000719766">
    <property type="component" value="Unassembled WGS sequence"/>
</dbReference>
<protein>
    <submittedName>
        <fullName evidence="1">Uncharacterized protein</fullName>
    </submittedName>
</protein>
<sequence length="124" mass="13726">MKEAQINEQWPHYEGSVRGLLYATSARNPIVVSVPFRDGIKKVGNILNLQVMHWVNQLGPDLFNSSTGQFRETYNLIAEILAGAPAVGYTFFREHPAVFAAPNRLIRGIAGITANQTTLLATSW</sequence>
<evidence type="ECO:0000313" key="2">
    <source>
        <dbReference type="Proteomes" id="UP000719766"/>
    </source>
</evidence>
<keyword evidence="2" id="KW-1185">Reference proteome</keyword>
<organism evidence="1 2">
    <name type="scientific">Suillus plorans</name>
    <dbReference type="NCBI Taxonomy" id="116603"/>
    <lineage>
        <taxon>Eukaryota</taxon>
        <taxon>Fungi</taxon>
        <taxon>Dikarya</taxon>
        <taxon>Basidiomycota</taxon>
        <taxon>Agaricomycotina</taxon>
        <taxon>Agaricomycetes</taxon>
        <taxon>Agaricomycetidae</taxon>
        <taxon>Boletales</taxon>
        <taxon>Suillineae</taxon>
        <taxon>Suillaceae</taxon>
        <taxon>Suillus</taxon>
    </lineage>
</organism>
<dbReference type="RefSeq" id="XP_041161119.1">
    <property type="nucleotide sequence ID" value="XM_041306462.1"/>
</dbReference>
<dbReference type="AlphaFoldDB" id="A0A9P7ARW7"/>
<comment type="caution">
    <text evidence="1">The sequence shown here is derived from an EMBL/GenBank/DDBJ whole genome shotgun (WGS) entry which is preliminary data.</text>
</comment>